<feature type="chain" id="PRO_5011435282" evidence="6">
    <location>
        <begin position="32"/>
        <end position="327"/>
    </location>
</feature>
<reference evidence="8 9" key="1">
    <citation type="submission" date="2016-10" db="EMBL/GenBank/DDBJ databases">
        <authorList>
            <person name="de Groot N.N."/>
        </authorList>
    </citation>
    <scope>NUCLEOTIDE SEQUENCE [LARGE SCALE GENOMIC DNA]</scope>
    <source>
        <strain evidence="8 9">CGMCC 1.7056</strain>
    </source>
</reference>
<dbReference type="RefSeq" id="WP_245750163.1">
    <property type="nucleotide sequence ID" value="NZ_FOLB01000003.1"/>
</dbReference>
<dbReference type="GO" id="GO:0008234">
    <property type="term" value="F:cysteine-type peptidase activity"/>
    <property type="evidence" value="ECO:0007669"/>
    <property type="project" value="UniProtKB-KW"/>
</dbReference>
<dbReference type="SUPFAM" id="SSF54001">
    <property type="entry name" value="Cysteine proteinases"/>
    <property type="match status" value="1"/>
</dbReference>
<dbReference type="PANTHER" id="PTHR47359:SF3">
    <property type="entry name" value="NLP_P60 DOMAIN-CONTAINING PROTEIN-RELATED"/>
    <property type="match status" value="1"/>
</dbReference>
<evidence type="ECO:0000256" key="5">
    <source>
        <dbReference type="SAM" id="Coils"/>
    </source>
</evidence>
<dbReference type="Pfam" id="PF00877">
    <property type="entry name" value="NLPC_P60"/>
    <property type="match status" value="1"/>
</dbReference>
<evidence type="ECO:0000259" key="7">
    <source>
        <dbReference type="PROSITE" id="PS51935"/>
    </source>
</evidence>
<dbReference type="InterPro" id="IPR038765">
    <property type="entry name" value="Papain-like_cys_pep_sf"/>
</dbReference>
<dbReference type="GO" id="GO:0006508">
    <property type="term" value="P:proteolysis"/>
    <property type="evidence" value="ECO:0007669"/>
    <property type="project" value="UniProtKB-KW"/>
</dbReference>
<gene>
    <name evidence="8" type="ORF">SAMN04487968_103251</name>
</gene>
<evidence type="ECO:0000256" key="2">
    <source>
        <dbReference type="ARBA" id="ARBA00022670"/>
    </source>
</evidence>
<organism evidence="8 9">
    <name type="scientific">Nocardioides terrae</name>
    <dbReference type="NCBI Taxonomy" id="574651"/>
    <lineage>
        <taxon>Bacteria</taxon>
        <taxon>Bacillati</taxon>
        <taxon>Actinomycetota</taxon>
        <taxon>Actinomycetes</taxon>
        <taxon>Propionibacteriales</taxon>
        <taxon>Nocardioidaceae</taxon>
        <taxon>Nocardioides</taxon>
    </lineage>
</organism>
<evidence type="ECO:0000256" key="4">
    <source>
        <dbReference type="ARBA" id="ARBA00022807"/>
    </source>
</evidence>
<dbReference type="Gene3D" id="3.90.1720.10">
    <property type="entry name" value="endopeptidase domain like (from Nostoc punctiforme)"/>
    <property type="match status" value="1"/>
</dbReference>
<dbReference type="STRING" id="574651.SAMN04487968_103251"/>
<feature type="coiled-coil region" evidence="5">
    <location>
        <begin position="35"/>
        <end position="83"/>
    </location>
</feature>
<proteinExistence type="inferred from homology"/>
<keyword evidence="9" id="KW-1185">Reference proteome</keyword>
<evidence type="ECO:0000256" key="1">
    <source>
        <dbReference type="ARBA" id="ARBA00007074"/>
    </source>
</evidence>
<feature type="domain" description="NlpC/P60" evidence="7">
    <location>
        <begin position="212"/>
        <end position="327"/>
    </location>
</feature>
<accession>A0A1I1G4T1</accession>
<protein>
    <submittedName>
        <fullName evidence="8">Cell wall-associated hydrolase, NlpC family</fullName>
    </submittedName>
</protein>
<evidence type="ECO:0000256" key="6">
    <source>
        <dbReference type="SAM" id="SignalP"/>
    </source>
</evidence>
<comment type="similarity">
    <text evidence="1">Belongs to the peptidase C40 family.</text>
</comment>
<keyword evidence="3 8" id="KW-0378">Hydrolase</keyword>
<dbReference type="PROSITE" id="PS51935">
    <property type="entry name" value="NLPC_P60"/>
    <property type="match status" value="1"/>
</dbReference>
<dbReference type="AlphaFoldDB" id="A0A1I1G4T1"/>
<evidence type="ECO:0000313" key="8">
    <source>
        <dbReference type="EMBL" id="SFC06511.1"/>
    </source>
</evidence>
<dbReference type="InterPro" id="IPR000064">
    <property type="entry name" value="NLP_P60_dom"/>
</dbReference>
<evidence type="ECO:0000313" key="9">
    <source>
        <dbReference type="Proteomes" id="UP000198832"/>
    </source>
</evidence>
<evidence type="ECO:0000256" key="3">
    <source>
        <dbReference type="ARBA" id="ARBA00022801"/>
    </source>
</evidence>
<dbReference type="PROSITE" id="PS51257">
    <property type="entry name" value="PROKAR_LIPOPROTEIN"/>
    <property type="match status" value="1"/>
</dbReference>
<feature type="signal peptide" evidence="6">
    <location>
        <begin position="1"/>
        <end position="31"/>
    </location>
</feature>
<dbReference type="InterPro" id="IPR051794">
    <property type="entry name" value="PG_Endopeptidase_C40"/>
</dbReference>
<sequence>MLNGRKRVAAAVAGLGLACTLGLTTTTPAQAKPDIKDVQAQVDTLYRDAEKATEDYNDAKLRLDALNQELSSLRADQQRQDAALSTIREQLRDSMLQQFEGSNLSAVGQVFISDDPKAFLGQLSTISAFDSLEAGLYKDYSTQLDALRLRRKATAERAADVAATEKKLAGDKSTVEAKLADAKELLGKLQAEEREAILSRGEMRVPSDVPASGRAAAAVKYALAQVGDAYVWGAAGPSAFDCSGLTMMAWGTAGVGLPHSSSAQYGSGRHVSESDLQPGDLVFYYSPISHVGMYIGNGMIVHAANPGEGVRVTALHSMPYVGAVRPG</sequence>
<keyword evidence="2" id="KW-0645">Protease</keyword>
<dbReference type="Proteomes" id="UP000198832">
    <property type="component" value="Unassembled WGS sequence"/>
</dbReference>
<name>A0A1I1G4T1_9ACTN</name>
<keyword evidence="5" id="KW-0175">Coiled coil</keyword>
<keyword evidence="4" id="KW-0788">Thiol protease</keyword>
<keyword evidence="6" id="KW-0732">Signal</keyword>
<dbReference type="PANTHER" id="PTHR47359">
    <property type="entry name" value="PEPTIDOGLYCAN DL-ENDOPEPTIDASE CWLO"/>
    <property type="match status" value="1"/>
</dbReference>
<dbReference type="EMBL" id="FOLB01000003">
    <property type="protein sequence ID" value="SFC06511.1"/>
    <property type="molecule type" value="Genomic_DNA"/>
</dbReference>